<name>A0A1F6TUC5_9PROT</name>
<evidence type="ECO:0000313" key="5">
    <source>
        <dbReference type="EMBL" id="OGI48748.1"/>
    </source>
</evidence>
<dbReference type="PANTHER" id="PTHR21340">
    <property type="entry name" value="DIADENOSINE 5,5-P1,P4-TETRAPHOSPHATE PYROPHOSPHOHYDROLASE MUTT"/>
    <property type="match status" value="1"/>
</dbReference>
<feature type="binding site" evidence="3">
    <location>
        <position position="118"/>
    </location>
    <ligand>
        <name>Mg(2+)</name>
        <dbReference type="ChEBI" id="CHEBI:18420"/>
    </ligand>
</feature>
<feature type="domain" description="Nudix hydrolase" evidence="4">
    <location>
        <begin position="9"/>
        <end position="147"/>
    </location>
</feature>
<evidence type="ECO:0000256" key="2">
    <source>
        <dbReference type="PIRSR" id="PIRSR603564-1"/>
    </source>
</evidence>
<dbReference type="InterPro" id="IPR003564">
    <property type="entry name" value="DHNTPase"/>
</dbReference>
<comment type="cofactor">
    <cofactor evidence="3">
        <name>Mg(2+)</name>
        <dbReference type="ChEBI" id="CHEBI:18420"/>
    </cofactor>
    <text evidence="3">Binds 1 Mg(2+) ion per subunit.</text>
</comment>
<dbReference type="GO" id="GO:0006754">
    <property type="term" value="P:ATP biosynthetic process"/>
    <property type="evidence" value="ECO:0007669"/>
    <property type="project" value="TreeGrafter"/>
</dbReference>
<evidence type="ECO:0000313" key="6">
    <source>
        <dbReference type="Proteomes" id="UP000179362"/>
    </source>
</evidence>
<dbReference type="GO" id="GO:0004081">
    <property type="term" value="F:bis(5'-nucleosyl)-tetraphosphatase (asymmetrical) activity"/>
    <property type="evidence" value="ECO:0007669"/>
    <property type="project" value="TreeGrafter"/>
</dbReference>
<dbReference type="PANTHER" id="PTHR21340:SF0">
    <property type="entry name" value="BIS(5'-NUCLEOSYL)-TETRAPHOSPHATASE [ASYMMETRICAL]"/>
    <property type="match status" value="1"/>
</dbReference>
<reference evidence="5 6" key="1">
    <citation type="journal article" date="2016" name="Nat. Commun.">
        <title>Thousands of microbial genomes shed light on interconnected biogeochemical processes in an aquifer system.</title>
        <authorList>
            <person name="Anantharaman K."/>
            <person name="Brown C.T."/>
            <person name="Hug L.A."/>
            <person name="Sharon I."/>
            <person name="Castelle C.J."/>
            <person name="Probst A.J."/>
            <person name="Thomas B.C."/>
            <person name="Singh A."/>
            <person name="Wilkins M.J."/>
            <person name="Karaoz U."/>
            <person name="Brodie E.L."/>
            <person name="Williams K.H."/>
            <person name="Hubbard S.S."/>
            <person name="Banfield J.F."/>
        </authorList>
    </citation>
    <scope>NUCLEOTIDE SEQUENCE [LARGE SCALE GENOMIC DNA]</scope>
</reference>
<feature type="binding site" evidence="3">
    <location>
        <position position="58"/>
    </location>
    <ligand>
        <name>Mg(2+)</name>
        <dbReference type="ChEBI" id="CHEBI:18420"/>
    </ligand>
</feature>
<evidence type="ECO:0000256" key="3">
    <source>
        <dbReference type="PIRSR" id="PIRSR603564-2"/>
    </source>
</evidence>
<dbReference type="GO" id="GO:0008828">
    <property type="term" value="F:dATP diphosphatase activity"/>
    <property type="evidence" value="ECO:0007669"/>
    <property type="project" value="InterPro"/>
</dbReference>
<dbReference type="SUPFAM" id="SSF55811">
    <property type="entry name" value="Nudix"/>
    <property type="match status" value="1"/>
</dbReference>
<dbReference type="EMBL" id="MFTA01000140">
    <property type="protein sequence ID" value="OGI48748.1"/>
    <property type="molecule type" value="Genomic_DNA"/>
</dbReference>
<evidence type="ECO:0000256" key="1">
    <source>
        <dbReference type="ARBA" id="ARBA00022801"/>
    </source>
</evidence>
<feature type="binding site" evidence="2">
    <location>
        <position position="9"/>
    </location>
    <ligand>
        <name>substrate</name>
    </ligand>
</feature>
<dbReference type="InterPro" id="IPR000086">
    <property type="entry name" value="NUDIX_hydrolase_dom"/>
</dbReference>
<dbReference type="PRINTS" id="PR01404">
    <property type="entry name" value="NPPPHYDRLASE"/>
</dbReference>
<feature type="binding site" evidence="3">
    <location>
        <position position="62"/>
    </location>
    <ligand>
        <name>Mg(2+)</name>
        <dbReference type="ChEBI" id="CHEBI:18420"/>
    </ligand>
</feature>
<dbReference type="InterPro" id="IPR051325">
    <property type="entry name" value="Nudix_hydrolase_domain"/>
</dbReference>
<dbReference type="PROSITE" id="PS51462">
    <property type="entry name" value="NUDIX"/>
    <property type="match status" value="1"/>
</dbReference>
<feature type="binding site" evidence="2">
    <location>
        <position position="136"/>
    </location>
    <ligand>
        <name>substrate</name>
    </ligand>
</feature>
<dbReference type="GO" id="GO:0046872">
    <property type="term" value="F:metal ion binding"/>
    <property type="evidence" value="ECO:0007669"/>
    <property type="project" value="UniProtKB-KW"/>
</dbReference>
<dbReference type="Gene3D" id="3.90.79.10">
    <property type="entry name" value="Nucleoside Triphosphate Pyrophosphohydrolase"/>
    <property type="match status" value="1"/>
</dbReference>
<dbReference type="Pfam" id="PF00293">
    <property type="entry name" value="NUDIX"/>
    <property type="match status" value="1"/>
</dbReference>
<dbReference type="GO" id="GO:0019177">
    <property type="term" value="F:dihydroneopterin triphosphate pyrophosphohydrolase activity"/>
    <property type="evidence" value="ECO:0007669"/>
    <property type="project" value="InterPro"/>
</dbReference>
<keyword evidence="3" id="KW-0479">Metal-binding</keyword>
<feature type="binding site" evidence="2">
    <location>
        <position position="30"/>
    </location>
    <ligand>
        <name>substrate</name>
    </ligand>
</feature>
<keyword evidence="3" id="KW-0460">Magnesium</keyword>
<dbReference type="AlphaFoldDB" id="A0A1F6TUC5"/>
<dbReference type="InterPro" id="IPR015797">
    <property type="entry name" value="NUDIX_hydrolase-like_dom_sf"/>
</dbReference>
<gene>
    <name evidence="5" type="ORF">A3B81_07325</name>
</gene>
<evidence type="ECO:0000259" key="4">
    <source>
        <dbReference type="PROSITE" id="PS51462"/>
    </source>
</evidence>
<dbReference type="GO" id="GO:0046656">
    <property type="term" value="P:folic acid biosynthetic process"/>
    <property type="evidence" value="ECO:0007669"/>
    <property type="project" value="InterPro"/>
</dbReference>
<dbReference type="CDD" id="cd04664">
    <property type="entry name" value="NUDIX_DHNTPase_like"/>
    <property type="match status" value="1"/>
</dbReference>
<dbReference type="NCBIfam" id="NF006961">
    <property type="entry name" value="PRK09438.1"/>
    <property type="match status" value="1"/>
</dbReference>
<keyword evidence="1" id="KW-0378">Hydrolase</keyword>
<protein>
    <submittedName>
        <fullName evidence="5">Dihydroneopterin triphosphate diphosphatase</fullName>
    </submittedName>
</protein>
<organism evidence="5 6">
    <name type="scientific">Candidatus Muproteobacteria bacterium RIFCSPHIGHO2_02_FULL_65_16</name>
    <dbReference type="NCBI Taxonomy" id="1817766"/>
    <lineage>
        <taxon>Bacteria</taxon>
        <taxon>Pseudomonadati</taxon>
        <taxon>Pseudomonadota</taxon>
        <taxon>Candidatus Muproteobacteria</taxon>
    </lineage>
</organism>
<dbReference type="Proteomes" id="UP000179362">
    <property type="component" value="Unassembled WGS sequence"/>
</dbReference>
<proteinExistence type="predicted"/>
<accession>A0A1F6TUC5</accession>
<sequence>MSPRTKRFKRPESVLVVVYTRTGSVLLLRRADDPDFWQSVTGGMKWDEAEPMEAARRELREETGLSTAGHLRDLGLVFRYPLLPRWRHRYAPEVKENTEYVFSLALPAETDITINPAEHAGYGWFPFDAAAGKVASWTNREVILMLKTQG</sequence>
<comment type="caution">
    <text evidence="5">The sequence shown here is derived from an EMBL/GenBank/DDBJ whole genome shotgun (WGS) entry which is preliminary data.</text>
</comment>
<dbReference type="GO" id="GO:0006167">
    <property type="term" value="P:AMP biosynthetic process"/>
    <property type="evidence" value="ECO:0007669"/>
    <property type="project" value="TreeGrafter"/>
</dbReference>
<feature type="binding site" evidence="2">
    <location>
        <position position="41"/>
    </location>
    <ligand>
        <name>substrate</name>
    </ligand>
</feature>